<dbReference type="Proteomes" id="UP000240509">
    <property type="component" value="Unassembled WGS sequence"/>
</dbReference>
<name>A0A2T4UA52_9BACI</name>
<proteinExistence type="predicted"/>
<feature type="coiled-coil region" evidence="1">
    <location>
        <begin position="3"/>
        <end position="30"/>
    </location>
</feature>
<dbReference type="RefSeq" id="WP_107583451.1">
    <property type="nucleotide sequence ID" value="NZ_PZJJ01000002.1"/>
</dbReference>
<sequence>MELKSARKKLEELTQASQELKNTYMRLDENEKAEFNAGYELSDDFEIVARALFNWNEVQHGEGHPEKR</sequence>
<dbReference type="EMBL" id="PZJJ01000002">
    <property type="protein sequence ID" value="PTL40273.1"/>
    <property type="molecule type" value="Genomic_DNA"/>
</dbReference>
<comment type="caution">
    <text evidence="2">The sequence shown here is derived from an EMBL/GenBank/DDBJ whole genome shotgun (WGS) entry which is preliminary data.</text>
</comment>
<gene>
    <name evidence="2" type="ORF">C6Y45_02520</name>
</gene>
<reference evidence="2 3" key="1">
    <citation type="submission" date="2018-03" db="EMBL/GenBank/DDBJ databases">
        <title>Alkalicoccus saliphilus sp. nov., isolated from a mineral pool.</title>
        <authorList>
            <person name="Zhao B."/>
        </authorList>
    </citation>
    <scope>NUCLEOTIDE SEQUENCE [LARGE SCALE GENOMIC DNA]</scope>
    <source>
        <strain evidence="2 3">6AG</strain>
    </source>
</reference>
<organism evidence="2 3">
    <name type="scientific">Alkalicoccus saliphilus</name>
    <dbReference type="NCBI Taxonomy" id="200989"/>
    <lineage>
        <taxon>Bacteria</taxon>
        <taxon>Bacillati</taxon>
        <taxon>Bacillota</taxon>
        <taxon>Bacilli</taxon>
        <taxon>Bacillales</taxon>
        <taxon>Bacillaceae</taxon>
        <taxon>Alkalicoccus</taxon>
    </lineage>
</organism>
<accession>A0A2T4UA52</accession>
<dbReference type="AlphaFoldDB" id="A0A2T4UA52"/>
<protein>
    <submittedName>
        <fullName evidence="2">Uncharacterized protein</fullName>
    </submittedName>
</protein>
<evidence type="ECO:0000313" key="2">
    <source>
        <dbReference type="EMBL" id="PTL40273.1"/>
    </source>
</evidence>
<keyword evidence="1" id="KW-0175">Coiled coil</keyword>
<evidence type="ECO:0000313" key="3">
    <source>
        <dbReference type="Proteomes" id="UP000240509"/>
    </source>
</evidence>
<evidence type="ECO:0000256" key="1">
    <source>
        <dbReference type="SAM" id="Coils"/>
    </source>
</evidence>
<keyword evidence="3" id="KW-1185">Reference proteome</keyword>
<dbReference type="OrthoDB" id="2915169at2"/>